<dbReference type="GO" id="GO:0044205">
    <property type="term" value="P:'de novo' UMP biosynthetic process"/>
    <property type="evidence" value="ECO:0007669"/>
    <property type="project" value="UniProtKB-UniPathway"/>
</dbReference>
<dbReference type="GO" id="GO:0006207">
    <property type="term" value="P:'de novo' pyrimidine nucleobase biosynthetic process"/>
    <property type="evidence" value="ECO:0007669"/>
    <property type="project" value="TreeGrafter"/>
</dbReference>
<dbReference type="GO" id="GO:0046872">
    <property type="term" value="F:metal ion binding"/>
    <property type="evidence" value="ECO:0007669"/>
    <property type="project" value="UniProtKB-KW"/>
</dbReference>
<dbReference type="Proteomes" id="UP000485367">
    <property type="component" value="Unassembled WGS sequence"/>
</dbReference>
<protein>
    <submittedName>
        <fullName evidence="6">Dihydroorotase</fullName>
        <ecNumber evidence="6">3.5.2.3</ecNumber>
    </submittedName>
</protein>
<gene>
    <name evidence="6" type="primary">pyrC</name>
    <name evidence="6" type="ORF">BWY43_00260</name>
</gene>
<dbReference type="PROSITE" id="PS00482">
    <property type="entry name" value="DIHYDROOROTASE_1"/>
    <property type="match status" value="1"/>
</dbReference>
<keyword evidence="2" id="KW-0479">Metal-binding</keyword>
<keyword evidence="5" id="KW-0665">Pyrimidine biosynthesis</keyword>
<sequence>MRIETPVFFDPHVHLREGIKMFGAIAQTSLFCGRVCAMLNLEKPLDEAGIRGYLWETGRHLASLERKMTVMPVPMLGDETTPEQIAAWATCGAVSAKYMPSGATTNSHHGVTNPESLAESGVLEKMSDLGLVLQVHCEMPPGPDGSTIDWALGAEQEFIETFCNLAASYPRLKMVFEHISTREALKAIEPFANVAATITPHHLTMTTDDVLDLTYKWIANPHNWCRPIAKSEEDRQALIETACSNNPRIFFGSDYAPHSAQDKRRTPPPAGCASYPAGPYVLARLAIERDLGAQWLANFTSRRAMDFFGISSNQQETLILSDRETLTVMGSRASGAVEDDDVEPWLKGEAFDFAWRRFSLQTIG</sequence>
<accession>A0A1V5SG11</accession>
<comment type="function">
    <text evidence="1">Catalyzes the reversible cyclization of carbamoyl aspartate to dihydroorotate.</text>
</comment>
<reference evidence="6" key="1">
    <citation type="submission" date="2017-02" db="EMBL/GenBank/DDBJ databases">
        <title>Delving into the versatile metabolic prowess of the omnipresent phylum Bacteroidetes.</title>
        <authorList>
            <person name="Nobu M.K."/>
            <person name="Mei R."/>
            <person name="Narihiro T."/>
            <person name="Kuroda K."/>
            <person name="Liu W.-T."/>
        </authorList>
    </citation>
    <scope>NUCLEOTIDE SEQUENCE</scope>
    <source>
        <strain evidence="6">ADurb.Bin280</strain>
    </source>
</reference>
<evidence type="ECO:0000313" key="6">
    <source>
        <dbReference type="EMBL" id="OQA52972.1"/>
    </source>
</evidence>
<dbReference type="UniPathway" id="UPA00070">
    <property type="reaction ID" value="UER00117"/>
</dbReference>
<dbReference type="GO" id="GO:0004151">
    <property type="term" value="F:dihydroorotase activity"/>
    <property type="evidence" value="ECO:0007669"/>
    <property type="project" value="UniProtKB-EC"/>
</dbReference>
<dbReference type="GO" id="GO:0005737">
    <property type="term" value="C:cytoplasm"/>
    <property type="evidence" value="ECO:0007669"/>
    <property type="project" value="TreeGrafter"/>
</dbReference>
<organism evidence="6">
    <name type="scientific">candidate division WS2 bacterium ADurb.Bin280</name>
    <dbReference type="NCBI Taxonomy" id="1852829"/>
    <lineage>
        <taxon>Bacteria</taxon>
        <taxon>candidate division WS2</taxon>
    </lineage>
</organism>
<comment type="caution">
    <text evidence="6">The sequence shown here is derived from an EMBL/GenBank/DDBJ whole genome shotgun (WGS) entry which is preliminary data.</text>
</comment>
<dbReference type="PIRSF" id="PIRSF001237">
    <property type="entry name" value="DHOdimr"/>
    <property type="match status" value="1"/>
</dbReference>
<dbReference type="PANTHER" id="PTHR43137">
    <property type="entry name" value="DIHYDROOROTASE"/>
    <property type="match status" value="1"/>
</dbReference>
<dbReference type="PANTHER" id="PTHR43137:SF1">
    <property type="entry name" value="DIHYDROOROTASE"/>
    <property type="match status" value="1"/>
</dbReference>
<name>A0A1V5SG11_9BACT</name>
<dbReference type="InterPro" id="IPR032466">
    <property type="entry name" value="Metal_Hydrolase"/>
</dbReference>
<evidence type="ECO:0000256" key="4">
    <source>
        <dbReference type="ARBA" id="ARBA00022833"/>
    </source>
</evidence>
<dbReference type="EMBL" id="MWBO01000016">
    <property type="protein sequence ID" value="OQA52972.1"/>
    <property type="molecule type" value="Genomic_DNA"/>
</dbReference>
<dbReference type="SUPFAM" id="SSF51556">
    <property type="entry name" value="Metallo-dependent hydrolases"/>
    <property type="match status" value="1"/>
</dbReference>
<dbReference type="InterPro" id="IPR004721">
    <property type="entry name" value="DHOdimr"/>
</dbReference>
<dbReference type="Gene3D" id="3.20.20.140">
    <property type="entry name" value="Metal-dependent hydrolases"/>
    <property type="match status" value="1"/>
</dbReference>
<evidence type="ECO:0000256" key="5">
    <source>
        <dbReference type="ARBA" id="ARBA00022975"/>
    </source>
</evidence>
<evidence type="ECO:0000256" key="3">
    <source>
        <dbReference type="ARBA" id="ARBA00022801"/>
    </source>
</evidence>
<dbReference type="AlphaFoldDB" id="A0A1V5SG11"/>
<proteinExistence type="predicted"/>
<keyword evidence="3 6" id="KW-0378">Hydrolase</keyword>
<dbReference type="PROSITE" id="PS00483">
    <property type="entry name" value="DIHYDROOROTASE_2"/>
    <property type="match status" value="1"/>
</dbReference>
<dbReference type="EC" id="3.5.2.3" evidence="6"/>
<evidence type="ECO:0000256" key="1">
    <source>
        <dbReference type="ARBA" id="ARBA00002368"/>
    </source>
</evidence>
<evidence type="ECO:0000256" key="2">
    <source>
        <dbReference type="ARBA" id="ARBA00022723"/>
    </source>
</evidence>
<keyword evidence="4" id="KW-0862">Zinc</keyword>
<dbReference type="InterPro" id="IPR002195">
    <property type="entry name" value="Dihydroorotase_CS"/>
</dbReference>